<dbReference type="RefSeq" id="WP_264487486.1">
    <property type="nucleotide sequence ID" value="NZ_JAPDDT010000004.1"/>
</dbReference>
<dbReference type="PROSITE" id="PS50893">
    <property type="entry name" value="ABC_TRANSPORTER_2"/>
    <property type="match status" value="1"/>
</dbReference>
<comment type="caution">
    <text evidence="5">The sequence shown here is derived from an EMBL/GenBank/DDBJ whole genome shotgun (WGS) entry which is preliminary data.</text>
</comment>
<organism evidence="5 6">
    <name type="scientific">Luteolibacter arcticus</name>
    <dbReference type="NCBI Taxonomy" id="1581411"/>
    <lineage>
        <taxon>Bacteria</taxon>
        <taxon>Pseudomonadati</taxon>
        <taxon>Verrucomicrobiota</taxon>
        <taxon>Verrucomicrobiia</taxon>
        <taxon>Verrucomicrobiales</taxon>
        <taxon>Verrucomicrobiaceae</taxon>
        <taxon>Luteolibacter</taxon>
    </lineage>
</organism>
<dbReference type="SMART" id="SM00382">
    <property type="entry name" value="AAA"/>
    <property type="match status" value="1"/>
</dbReference>
<sequence>MKGDPDMVEIHDVWKSFDRGRIEVLRGVDLRVRRGETVALCGTSGCGKSTLLNVIAGLEYPESGSVRTAGRMVGSERERVDLLRHKVGFVFQLHHLMPDLTLEENCFVPVIAAGGKRDDAMRLLHELAEATGVSHCLKQRVRELSGGERQRGALVRSLMNEPELLLGDEPTGALDEANREKVFAILLDLVRSKGRTLVMATHDLDLAKRCDRVLRMRDGHILDAA</sequence>
<evidence type="ECO:0000256" key="1">
    <source>
        <dbReference type="ARBA" id="ARBA00022448"/>
    </source>
</evidence>
<dbReference type="InterPro" id="IPR015854">
    <property type="entry name" value="ABC_transpr_LolD-like"/>
</dbReference>
<name>A0ABT3GIR4_9BACT</name>
<accession>A0ABT3GIR4</accession>
<dbReference type="EMBL" id="JAPDDT010000004">
    <property type="protein sequence ID" value="MCW1923381.1"/>
    <property type="molecule type" value="Genomic_DNA"/>
</dbReference>
<dbReference type="InterPro" id="IPR027417">
    <property type="entry name" value="P-loop_NTPase"/>
</dbReference>
<evidence type="ECO:0000256" key="2">
    <source>
        <dbReference type="ARBA" id="ARBA00022741"/>
    </source>
</evidence>
<dbReference type="Gene3D" id="3.40.50.300">
    <property type="entry name" value="P-loop containing nucleotide triphosphate hydrolases"/>
    <property type="match status" value="1"/>
</dbReference>
<feature type="domain" description="ABC transporter" evidence="4">
    <location>
        <begin position="8"/>
        <end position="225"/>
    </location>
</feature>
<keyword evidence="1" id="KW-0813">Transport</keyword>
<reference evidence="5 6" key="1">
    <citation type="submission" date="2022-10" db="EMBL/GenBank/DDBJ databases">
        <title>Luteolibacter arcticus strain CCTCC AB 2014275, whole genome shotgun sequencing project.</title>
        <authorList>
            <person name="Zhao G."/>
            <person name="Shen L."/>
        </authorList>
    </citation>
    <scope>NUCLEOTIDE SEQUENCE [LARGE SCALE GENOMIC DNA]</scope>
    <source>
        <strain evidence="5 6">CCTCC AB 2014275</strain>
    </source>
</reference>
<dbReference type="SUPFAM" id="SSF52540">
    <property type="entry name" value="P-loop containing nucleoside triphosphate hydrolases"/>
    <property type="match status" value="1"/>
</dbReference>
<dbReference type="GO" id="GO:0005524">
    <property type="term" value="F:ATP binding"/>
    <property type="evidence" value="ECO:0007669"/>
    <property type="project" value="UniProtKB-KW"/>
</dbReference>
<dbReference type="Proteomes" id="UP001320876">
    <property type="component" value="Unassembled WGS sequence"/>
</dbReference>
<evidence type="ECO:0000259" key="4">
    <source>
        <dbReference type="PROSITE" id="PS50893"/>
    </source>
</evidence>
<keyword evidence="3 5" id="KW-0067">ATP-binding</keyword>
<evidence type="ECO:0000313" key="5">
    <source>
        <dbReference type="EMBL" id="MCW1923381.1"/>
    </source>
</evidence>
<dbReference type="InterPro" id="IPR017911">
    <property type="entry name" value="MacB-like_ATP-bd"/>
</dbReference>
<evidence type="ECO:0000256" key="3">
    <source>
        <dbReference type="ARBA" id="ARBA00022840"/>
    </source>
</evidence>
<keyword evidence="2" id="KW-0547">Nucleotide-binding</keyword>
<dbReference type="Pfam" id="PF00005">
    <property type="entry name" value="ABC_tran"/>
    <property type="match status" value="1"/>
</dbReference>
<gene>
    <name evidence="5" type="ORF">OKA05_12520</name>
</gene>
<dbReference type="InterPro" id="IPR003439">
    <property type="entry name" value="ABC_transporter-like_ATP-bd"/>
</dbReference>
<dbReference type="InterPro" id="IPR003593">
    <property type="entry name" value="AAA+_ATPase"/>
</dbReference>
<proteinExistence type="predicted"/>
<dbReference type="PANTHER" id="PTHR24220">
    <property type="entry name" value="IMPORT ATP-BINDING PROTEIN"/>
    <property type="match status" value="1"/>
</dbReference>
<protein>
    <submittedName>
        <fullName evidence="5">ABC transporter ATP-binding protein</fullName>
    </submittedName>
</protein>
<evidence type="ECO:0000313" key="6">
    <source>
        <dbReference type="Proteomes" id="UP001320876"/>
    </source>
</evidence>
<dbReference type="CDD" id="cd03255">
    <property type="entry name" value="ABC_MJ0796_LolCDE_FtsE"/>
    <property type="match status" value="1"/>
</dbReference>
<keyword evidence="6" id="KW-1185">Reference proteome</keyword>